<accession>G0N7G8</accession>
<protein>
    <submittedName>
        <fullName evidence="2">Uncharacterized protein</fullName>
    </submittedName>
</protein>
<gene>
    <name evidence="2" type="ORF">CAEBREN_15628</name>
</gene>
<feature type="compositionally biased region" description="Polar residues" evidence="1">
    <location>
        <begin position="14"/>
        <end position="24"/>
    </location>
</feature>
<evidence type="ECO:0000313" key="2">
    <source>
        <dbReference type="EMBL" id="EGT54713.1"/>
    </source>
</evidence>
<sequence>MKKFAPEGSRPKQDSATGGSSNPLSIRIPGRAMQEKASKKRLFVFGKVFSCKSRGRTESTNNGLNKKVSFMQQKPPSFFARQQDLLCKQLLLRKTRKKDIEDGQEQEEDSDGDDQDQIDEEEEAE</sequence>
<reference evidence="3" key="1">
    <citation type="submission" date="2011-07" db="EMBL/GenBank/DDBJ databases">
        <authorList>
            <consortium name="Caenorhabditis brenneri Sequencing and Analysis Consortium"/>
            <person name="Wilson R.K."/>
        </authorList>
    </citation>
    <scope>NUCLEOTIDE SEQUENCE [LARGE SCALE GENOMIC DNA]</scope>
    <source>
        <strain evidence="3">PB2801</strain>
    </source>
</reference>
<dbReference type="HOGENOM" id="CLU_1994628_0_0_1"/>
<organism evidence="3">
    <name type="scientific">Caenorhabditis brenneri</name>
    <name type="common">Nematode worm</name>
    <dbReference type="NCBI Taxonomy" id="135651"/>
    <lineage>
        <taxon>Eukaryota</taxon>
        <taxon>Metazoa</taxon>
        <taxon>Ecdysozoa</taxon>
        <taxon>Nematoda</taxon>
        <taxon>Chromadorea</taxon>
        <taxon>Rhabditida</taxon>
        <taxon>Rhabditina</taxon>
        <taxon>Rhabditomorpha</taxon>
        <taxon>Rhabditoidea</taxon>
        <taxon>Rhabditidae</taxon>
        <taxon>Peloderinae</taxon>
        <taxon>Caenorhabditis</taxon>
    </lineage>
</organism>
<dbReference type="EMBL" id="GL379847">
    <property type="protein sequence ID" value="EGT54713.1"/>
    <property type="molecule type" value="Genomic_DNA"/>
</dbReference>
<evidence type="ECO:0000256" key="1">
    <source>
        <dbReference type="SAM" id="MobiDB-lite"/>
    </source>
</evidence>
<dbReference type="Proteomes" id="UP000008068">
    <property type="component" value="Unassembled WGS sequence"/>
</dbReference>
<name>G0N7G8_CAEBE</name>
<feature type="compositionally biased region" description="Acidic residues" evidence="1">
    <location>
        <begin position="102"/>
        <end position="125"/>
    </location>
</feature>
<feature type="region of interest" description="Disordered" evidence="1">
    <location>
        <begin position="1"/>
        <end position="33"/>
    </location>
</feature>
<dbReference type="AlphaFoldDB" id="G0N7G8"/>
<dbReference type="InParanoid" id="G0N7G8"/>
<feature type="region of interest" description="Disordered" evidence="1">
    <location>
        <begin position="98"/>
        <end position="125"/>
    </location>
</feature>
<keyword evidence="3" id="KW-1185">Reference proteome</keyword>
<evidence type="ECO:0000313" key="3">
    <source>
        <dbReference type="Proteomes" id="UP000008068"/>
    </source>
</evidence>
<proteinExistence type="predicted"/>